<dbReference type="CDD" id="cd00165">
    <property type="entry name" value="S4"/>
    <property type="match status" value="1"/>
</dbReference>
<evidence type="ECO:0000256" key="2">
    <source>
        <dbReference type="ARBA" id="ARBA00023235"/>
    </source>
</evidence>
<comment type="caution">
    <text evidence="6">The sequence shown here is derived from an EMBL/GenBank/DDBJ whole genome shotgun (WGS) entry which is preliminary data.</text>
</comment>
<dbReference type="CDD" id="cd02870">
    <property type="entry name" value="PseudoU_synth_RsuA_like"/>
    <property type="match status" value="1"/>
</dbReference>
<evidence type="ECO:0000256" key="3">
    <source>
        <dbReference type="PROSITE-ProRule" id="PRU00182"/>
    </source>
</evidence>
<sequence length="254" mass="29552">MQRRNKPQKSKTTPYKSISYPIRINKYIANSGICSRRDADKLIQEGRIKVNDQVVTEMGMQIERKDEVKYNNKVISPQNFVYVLLNKPKDYISTMEDPENRRTVMDLVKNACDERIYPVGRLDRNTTGLLLLTNDGELSQKMTHPSYKIKKIYQVELDKPITTHHFEDIANGFELEDGPVQINDLAVLDSSKKTIGVQIHIGRNRIVRRIFEHFGYEVVKLDRTMYGPLTKKDLPRGNWRMLTDKEVILLKNLS</sequence>
<dbReference type="Proteomes" id="UP001300692">
    <property type="component" value="Unassembled WGS sequence"/>
</dbReference>
<dbReference type="RefSeq" id="WP_264139216.1">
    <property type="nucleotide sequence ID" value="NZ_JAOYOD010000001.1"/>
</dbReference>
<keyword evidence="7" id="KW-1185">Reference proteome</keyword>
<protein>
    <recommendedName>
        <fullName evidence="4">Pseudouridine synthase</fullName>
        <ecNumber evidence="4">5.4.99.-</ecNumber>
    </recommendedName>
</protein>
<proteinExistence type="inferred from homology"/>
<dbReference type="Gene3D" id="3.30.70.1560">
    <property type="entry name" value="Alpha-L RNA-binding motif"/>
    <property type="match status" value="1"/>
</dbReference>
<keyword evidence="3" id="KW-0694">RNA-binding</keyword>
<dbReference type="SMART" id="SM00363">
    <property type="entry name" value="S4"/>
    <property type="match status" value="1"/>
</dbReference>
<keyword evidence="2 4" id="KW-0413">Isomerase</keyword>
<comment type="similarity">
    <text evidence="1 4">Belongs to the pseudouridine synthase RsuA family.</text>
</comment>
<dbReference type="InterPro" id="IPR020103">
    <property type="entry name" value="PsdUridine_synth_cat_dom_sf"/>
</dbReference>
<dbReference type="PANTHER" id="PTHR47683">
    <property type="entry name" value="PSEUDOURIDINE SYNTHASE FAMILY PROTEIN-RELATED"/>
    <property type="match status" value="1"/>
</dbReference>
<dbReference type="Pfam" id="PF00849">
    <property type="entry name" value="PseudoU_synth_2"/>
    <property type="match status" value="1"/>
</dbReference>
<evidence type="ECO:0000256" key="1">
    <source>
        <dbReference type="ARBA" id="ARBA00008348"/>
    </source>
</evidence>
<dbReference type="InterPro" id="IPR020094">
    <property type="entry name" value="TruA/RsuA/RluB/E/F_N"/>
</dbReference>
<dbReference type="PROSITE" id="PS01149">
    <property type="entry name" value="PSI_RSU"/>
    <property type="match status" value="1"/>
</dbReference>
<organism evidence="6 7">
    <name type="scientific">Reichenbachiella ulvae</name>
    <dbReference type="NCBI Taxonomy" id="2980104"/>
    <lineage>
        <taxon>Bacteria</taxon>
        <taxon>Pseudomonadati</taxon>
        <taxon>Bacteroidota</taxon>
        <taxon>Cytophagia</taxon>
        <taxon>Cytophagales</taxon>
        <taxon>Reichenbachiellaceae</taxon>
        <taxon>Reichenbachiella</taxon>
    </lineage>
</organism>
<dbReference type="Pfam" id="PF01479">
    <property type="entry name" value="S4"/>
    <property type="match status" value="1"/>
</dbReference>
<feature type="domain" description="RNA-binding S4" evidence="5">
    <location>
        <begin position="22"/>
        <end position="80"/>
    </location>
</feature>
<dbReference type="PROSITE" id="PS50889">
    <property type="entry name" value="S4"/>
    <property type="match status" value="1"/>
</dbReference>
<dbReference type="InterPro" id="IPR036986">
    <property type="entry name" value="S4_RNA-bd_sf"/>
</dbReference>
<dbReference type="InterPro" id="IPR002942">
    <property type="entry name" value="S4_RNA-bd"/>
</dbReference>
<evidence type="ECO:0000313" key="6">
    <source>
        <dbReference type="EMBL" id="MCV9388356.1"/>
    </source>
</evidence>
<dbReference type="SUPFAM" id="SSF55120">
    <property type="entry name" value="Pseudouridine synthase"/>
    <property type="match status" value="1"/>
</dbReference>
<dbReference type="InterPro" id="IPR000748">
    <property type="entry name" value="PsdUridine_synth_RsuA/RluB/E/F"/>
</dbReference>
<reference evidence="6 7" key="1">
    <citation type="submission" date="2022-10" db="EMBL/GenBank/DDBJ databases">
        <title>Comparative genomics and taxonomic characterization of three novel marine species of genus Reichenbachiella exhibiting antioxidant and polysaccharide degradation activities.</title>
        <authorList>
            <person name="Muhammad N."/>
            <person name="Lee Y.-J."/>
            <person name="Ko J."/>
            <person name="Kim S.-G."/>
        </authorList>
    </citation>
    <scope>NUCLEOTIDE SEQUENCE [LARGE SCALE GENOMIC DNA]</scope>
    <source>
        <strain evidence="6 7">ABR2-5</strain>
    </source>
</reference>
<dbReference type="PANTHER" id="PTHR47683:SF2">
    <property type="entry name" value="RNA-BINDING S4 DOMAIN-CONTAINING PROTEIN"/>
    <property type="match status" value="1"/>
</dbReference>
<accession>A0ABT3CXC6</accession>
<name>A0ABT3CXC6_9BACT</name>
<dbReference type="InterPro" id="IPR050343">
    <property type="entry name" value="RsuA_PseudoU_synthase"/>
</dbReference>
<dbReference type="InterPro" id="IPR018496">
    <property type="entry name" value="PsdUridine_synth_RsuA/RluB_CS"/>
</dbReference>
<dbReference type="EC" id="5.4.99.-" evidence="4"/>
<evidence type="ECO:0000256" key="4">
    <source>
        <dbReference type="RuleBase" id="RU003887"/>
    </source>
</evidence>
<dbReference type="SUPFAM" id="SSF55174">
    <property type="entry name" value="Alpha-L RNA-binding motif"/>
    <property type="match status" value="1"/>
</dbReference>
<dbReference type="InterPro" id="IPR006145">
    <property type="entry name" value="PsdUridine_synth_RsuA/RluA"/>
</dbReference>
<dbReference type="Gene3D" id="3.30.70.580">
    <property type="entry name" value="Pseudouridine synthase I, catalytic domain, N-terminal subdomain"/>
    <property type="match status" value="1"/>
</dbReference>
<dbReference type="InterPro" id="IPR042092">
    <property type="entry name" value="PsdUridine_s_RsuA/RluB/E/F_cat"/>
</dbReference>
<gene>
    <name evidence="6" type="ORF">N7U62_16860</name>
</gene>
<evidence type="ECO:0000313" key="7">
    <source>
        <dbReference type="Proteomes" id="UP001300692"/>
    </source>
</evidence>
<dbReference type="Gene3D" id="3.10.290.10">
    <property type="entry name" value="RNA-binding S4 domain"/>
    <property type="match status" value="1"/>
</dbReference>
<evidence type="ECO:0000259" key="5">
    <source>
        <dbReference type="SMART" id="SM00363"/>
    </source>
</evidence>
<dbReference type="EMBL" id="JAOYOD010000001">
    <property type="protein sequence ID" value="MCV9388356.1"/>
    <property type="molecule type" value="Genomic_DNA"/>
</dbReference>
<dbReference type="NCBIfam" id="TIGR00093">
    <property type="entry name" value="pseudouridine synthase"/>
    <property type="match status" value="1"/>
</dbReference>